<dbReference type="Proteomes" id="UP000298471">
    <property type="component" value="Unassembled WGS sequence"/>
</dbReference>
<evidence type="ECO:0000313" key="2">
    <source>
        <dbReference type="Proteomes" id="UP000298471"/>
    </source>
</evidence>
<organism evidence="1 2">
    <name type="scientific">Hymenobacter metallicola</name>
    <dbReference type="NCBI Taxonomy" id="2563114"/>
    <lineage>
        <taxon>Bacteria</taxon>
        <taxon>Pseudomonadati</taxon>
        <taxon>Bacteroidota</taxon>
        <taxon>Cytophagia</taxon>
        <taxon>Cytophagales</taxon>
        <taxon>Hymenobacteraceae</taxon>
        <taxon>Hymenobacter</taxon>
    </lineage>
</organism>
<accession>A0A4Z0QB52</accession>
<sequence length="224" mass="24434">MPEITSDPFGLRNIDQVVDENVAGIESAWYTEAGNILNWSDLGPLLIEQDLAMKQGTVWYQLVSVRRSVRYKQSGKDLGKHGSIWVHKLTGALARHTEGLAGGLETLEGRKLVCLYRDQNGQVQLVGTPEHPLTFADVFDSGAEPFGSRNGFDWTLQGETARRARPYRGTWTVCGRGLQYAVVLQQGGNGSVQLRTAGGRLLATVAAGKTVVLKSGFKLTYTIA</sequence>
<dbReference type="RefSeq" id="WP_135394833.1">
    <property type="nucleotide sequence ID" value="NZ_SRMB01000002.1"/>
</dbReference>
<comment type="caution">
    <text evidence="1">The sequence shown here is derived from an EMBL/GenBank/DDBJ whole genome shotgun (WGS) entry which is preliminary data.</text>
</comment>
<dbReference type="EMBL" id="SRMB01000002">
    <property type="protein sequence ID" value="TGE26904.1"/>
    <property type="molecule type" value="Genomic_DNA"/>
</dbReference>
<keyword evidence="2" id="KW-1185">Reference proteome</keyword>
<evidence type="ECO:0000313" key="1">
    <source>
        <dbReference type="EMBL" id="TGE26904.1"/>
    </source>
</evidence>
<gene>
    <name evidence="1" type="ORF">E5K02_10885</name>
</gene>
<proteinExistence type="predicted"/>
<dbReference type="AlphaFoldDB" id="A0A4Z0QB52"/>
<name>A0A4Z0QB52_9BACT</name>
<reference evidence="1 2" key="1">
    <citation type="submission" date="2019-04" db="EMBL/GenBank/DDBJ databases">
        <authorList>
            <person name="Feng G."/>
            <person name="Zhang J."/>
            <person name="Zhu H."/>
        </authorList>
    </citation>
    <scope>NUCLEOTIDE SEQUENCE [LARGE SCALE GENOMIC DNA]</scope>
    <source>
        <strain evidence="1 2">9PBR-1</strain>
    </source>
</reference>
<protein>
    <submittedName>
        <fullName evidence="1">Uncharacterized protein</fullName>
    </submittedName>
</protein>
<dbReference type="OrthoDB" id="877458at2"/>